<accession>A0A8J9ZUY9</accession>
<keyword evidence="3" id="KW-1185">Reference proteome</keyword>
<protein>
    <submittedName>
        <fullName evidence="2">Hypp2841 protein</fullName>
    </submittedName>
</protein>
<feature type="compositionally biased region" description="Low complexity" evidence="1">
    <location>
        <begin position="13"/>
        <end position="39"/>
    </location>
</feature>
<name>A0A8J9ZUY9_BRALA</name>
<reference evidence="2" key="1">
    <citation type="submission" date="2022-01" db="EMBL/GenBank/DDBJ databases">
        <authorList>
            <person name="Braso-Vives M."/>
        </authorList>
    </citation>
    <scope>NUCLEOTIDE SEQUENCE</scope>
</reference>
<evidence type="ECO:0000313" key="2">
    <source>
        <dbReference type="EMBL" id="CAH1264068.1"/>
    </source>
</evidence>
<dbReference type="Proteomes" id="UP000838412">
    <property type="component" value="Chromosome 4"/>
</dbReference>
<evidence type="ECO:0000256" key="1">
    <source>
        <dbReference type="SAM" id="MobiDB-lite"/>
    </source>
</evidence>
<evidence type="ECO:0000313" key="3">
    <source>
        <dbReference type="Proteomes" id="UP000838412"/>
    </source>
</evidence>
<feature type="region of interest" description="Disordered" evidence="1">
    <location>
        <begin position="1"/>
        <end position="39"/>
    </location>
</feature>
<dbReference type="EMBL" id="OV696689">
    <property type="protein sequence ID" value="CAH1264068.1"/>
    <property type="molecule type" value="Genomic_DNA"/>
</dbReference>
<feature type="region of interest" description="Disordered" evidence="1">
    <location>
        <begin position="78"/>
        <end position="134"/>
    </location>
</feature>
<sequence length="297" mass="33113">MSERMNECSQLSTTTLPIGTVTTGTPTQQGTTTKPVTQTSTRRVDAGLAEFAYRANELAFPGEQRQVAGKDPDFAARHSRGEAVPARVANKRQENRSTGQGLGRSQHRCAATTTDKHYQPNASSANAGSKARRNDHFNSIADRRTMGRWNMKGPGVATRIKREESATAARELYIGEPILPRYRRQPRCLDDESEPHRPACPRDFHCQVYFQACDLLTGELTERFDQEFLKPLVAMKRVLLPWEFFKMARTTGATSSRSKWTVADKDASPTIGECLIKEMGKGHVPSQKCSKPSRADR</sequence>
<proteinExistence type="predicted"/>
<gene>
    <name evidence="2" type="primary">Hypp2841</name>
    <name evidence="2" type="ORF">BLAG_LOCUS18559</name>
</gene>
<organism evidence="2 3">
    <name type="scientific">Branchiostoma lanceolatum</name>
    <name type="common">Common lancelet</name>
    <name type="synonym">Amphioxus lanceolatum</name>
    <dbReference type="NCBI Taxonomy" id="7740"/>
    <lineage>
        <taxon>Eukaryota</taxon>
        <taxon>Metazoa</taxon>
        <taxon>Chordata</taxon>
        <taxon>Cephalochordata</taxon>
        <taxon>Leptocardii</taxon>
        <taxon>Amphioxiformes</taxon>
        <taxon>Branchiostomatidae</taxon>
        <taxon>Branchiostoma</taxon>
    </lineage>
</organism>
<dbReference type="AlphaFoldDB" id="A0A8J9ZUY9"/>